<name>A0A087GL49_ARAAL</name>
<dbReference type="InterPro" id="IPR035897">
    <property type="entry name" value="Toll_tir_struct_dom_sf"/>
</dbReference>
<dbReference type="SMART" id="SM00255">
    <property type="entry name" value="TIR"/>
    <property type="match status" value="1"/>
</dbReference>
<reference evidence="4" key="1">
    <citation type="journal article" date="2015" name="Nat. Plants">
        <title>Genome expansion of Arabis alpina linked with retrotransposition and reduced symmetric DNA methylation.</title>
        <authorList>
            <person name="Willing E.M."/>
            <person name="Rawat V."/>
            <person name="Mandakova T."/>
            <person name="Maumus F."/>
            <person name="James G.V."/>
            <person name="Nordstroem K.J."/>
            <person name="Becker C."/>
            <person name="Warthmann N."/>
            <person name="Chica C."/>
            <person name="Szarzynska B."/>
            <person name="Zytnicki M."/>
            <person name="Albani M.C."/>
            <person name="Kiefer C."/>
            <person name="Bergonzi S."/>
            <person name="Castaings L."/>
            <person name="Mateos J.L."/>
            <person name="Berns M.C."/>
            <person name="Bujdoso N."/>
            <person name="Piofczyk T."/>
            <person name="de Lorenzo L."/>
            <person name="Barrero-Sicilia C."/>
            <person name="Mateos I."/>
            <person name="Piednoel M."/>
            <person name="Hagmann J."/>
            <person name="Chen-Min-Tao R."/>
            <person name="Iglesias-Fernandez R."/>
            <person name="Schuster S.C."/>
            <person name="Alonso-Blanco C."/>
            <person name="Roudier F."/>
            <person name="Carbonero P."/>
            <person name="Paz-Ares J."/>
            <person name="Davis S.J."/>
            <person name="Pecinka A."/>
            <person name="Quesneville H."/>
            <person name="Colot V."/>
            <person name="Lysak M.A."/>
            <person name="Weigel D."/>
            <person name="Coupland G."/>
            <person name="Schneeberger K."/>
        </authorList>
    </citation>
    <scope>NUCLEOTIDE SEQUENCE [LARGE SCALE GENOMIC DNA]</scope>
    <source>
        <strain evidence="4">cv. Pajares</strain>
    </source>
</reference>
<dbReference type="PANTHER" id="PTHR32009">
    <property type="entry name" value="TMV RESISTANCE PROTEIN N-LIKE"/>
    <property type="match status" value="1"/>
</dbReference>
<dbReference type="InterPro" id="IPR000157">
    <property type="entry name" value="TIR_dom"/>
</dbReference>
<feature type="domain" description="TIR" evidence="2">
    <location>
        <begin position="12"/>
        <end position="174"/>
    </location>
</feature>
<dbReference type="GO" id="GO:0007165">
    <property type="term" value="P:signal transduction"/>
    <property type="evidence" value="ECO:0007669"/>
    <property type="project" value="InterPro"/>
</dbReference>
<dbReference type="OrthoDB" id="6160824at2759"/>
<protein>
    <recommendedName>
        <fullName evidence="2">TIR domain-containing protein</fullName>
    </recommendedName>
</protein>
<dbReference type="PANTHER" id="PTHR32009:SF115">
    <property type="entry name" value="RPP1-LIKE DISEASE RESISTANCE PROTEIN-RELATED"/>
    <property type="match status" value="1"/>
</dbReference>
<evidence type="ECO:0000313" key="3">
    <source>
        <dbReference type="EMBL" id="KFK30601.1"/>
    </source>
</evidence>
<dbReference type="PROSITE" id="PS50104">
    <property type="entry name" value="TIR"/>
    <property type="match status" value="1"/>
</dbReference>
<sequence>MASSSSSSAHNWTYDVYASFRVEEVSDNFLTHFRYRFKVGGISVLHEQDVKRSQSPALALKLAIRGSRIAIVVLSEKYASSSWYLDELVDILKCREELGQVVIPIYYRVDPSHVRNQTGRFGDLFEETCAGKTEEERQKWSQALTLVTEILGVRFNDGDDEADMIKKDAPINVIVWPLVFAIAMVITKFMEKPAYSGDILPITKKY</sequence>
<evidence type="ECO:0000259" key="2">
    <source>
        <dbReference type="PROSITE" id="PS50104"/>
    </source>
</evidence>
<dbReference type="Gene3D" id="3.40.50.10140">
    <property type="entry name" value="Toll/interleukin-1 receptor homology (TIR) domain"/>
    <property type="match status" value="1"/>
</dbReference>
<dbReference type="SUPFAM" id="SSF52200">
    <property type="entry name" value="Toll/Interleukin receptor TIR domain"/>
    <property type="match status" value="1"/>
</dbReference>
<dbReference type="Proteomes" id="UP000029120">
    <property type="component" value="Chromosome 6"/>
</dbReference>
<dbReference type="OMA" id="CRESKKQ"/>
<accession>A0A087GL49</accession>
<organism evidence="3 4">
    <name type="scientific">Arabis alpina</name>
    <name type="common">Alpine rock-cress</name>
    <dbReference type="NCBI Taxonomy" id="50452"/>
    <lineage>
        <taxon>Eukaryota</taxon>
        <taxon>Viridiplantae</taxon>
        <taxon>Streptophyta</taxon>
        <taxon>Embryophyta</taxon>
        <taxon>Tracheophyta</taxon>
        <taxon>Spermatophyta</taxon>
        <taxon>Magnoliopsida</taxon>
        <taxon>eudicotyledons</taxon>
        <taxon>Gunneridae</taxon>
        <taxon>Pentapetalae</taxon>
        <taxon>rosids</taxon>
        <taxon>malvids</taxon>
        <taxon>Brassicales</taxon>
        <taxon>Brassicaceae</taxon>
        <taxon>Arabideae</taxon>
        <taxon>Arabis</taxon>
    </lineage>
</organism>
<dbReference type="FunFam" id="3.40.50.10140:FF:000007">
    <property type="entry name" value="Disease resistance protein (TIR-NBS-LRR class)"/>
    <property type="match status" value="1"/>
</dbReference>
<dbReference type="Pfam" id="PF01582">
    <property type="entry name" value="TIR"/>
    <property type="match status" value="1"/>
</dbReference>
<gene>
    <name evidence="3" type="ordered locus">AALP_Aa6g003000</name>
</gene>
<dbReference type="Gramene" id="KFK30601">
    <property type="protein sequence ID" value="KFK30601"/>
    <property type="gene ID" value="AALP_AA6G003000"/>
</dbReference>
<dbReference type="AlphaFoldDB" id="A0A087GL49"/>
<keyword evidence="1" id="KW-0520">NAD</keyword>
<keyword evidence="4" id="KW-1185">Reference proteome</keyword>
<proteinExistence type="predicted"/>
<dbReference type="EMBL" id="CM002874">
    <property type="protein sequence ID" value="KFK30601.1"/>
    <property type="molecule type" value="Genomic_DNA"/>
</dbReference>
<evidence type="ECO:0000256" key="1">
    <source>
        <dbReference type="ARBA" id="ARBA00023027"/>
    </source>
</evidence>
<evidence type="ECO:0000313" key="4">
    <source>
        <dbReference type="Proteomes" id="UP000029120"/>
    </source>
</evidence>